<dbReference type="Gene3D" id="1.10.10.10">
    <property type="entry name" value="Winged helix-like DNA-binding domain superfamily/Winged helix DNA-binding domain"/>
    <property type="match status" value="1"/>
</dbReference>
<reference evidence="8 9" key="1">
    <citation type="submission" date="2023-09" db="EMBL/GenBank/DDBJ databases">
        <authorList>
            <person name="Rey-Velasco X."/>
        </authorList>
    </citation>
    <scope>NUCLEOTIDE SEQUENCE [LARGE SCALE GENOMIC DNA]</scope>
    <source>
        <strain evidence="8 9">F388</strain>
    </source>
</reference>
<keyword evidence="9" id="KW-1185">Reference proteome</keyword>
<dbReference type="Pfam" id="PF04542">
    <property type="entry name" value="Sigma70_r2"/>
    <property type="match status" value="1"/>
</dbReference>
<dbReference type="InterPro" id="IPR013324">
    <property type="entry name" value="RNA_pol_sigma_r3/r4-like"/>
</dbReference>
<dbReference type="SUPFAM" id="SSF88946">
    <property type="entry name" value="Sigma2 domain of RNA polymerase sigma factors"/>
    <property type="match status" value="1"/>
</dbReference>
<evidence type="ECO:0000256" key="1">
    <source>
        <dbReference type="ARBA" id="ARBA00010641"/>
    </source>
</evidence>
<evidence type="ECO:0000313" key="9">
    <source>
        <dbReference type="Proteomes" id="UP001255246"/>
    </source>
</evidence>
<dbReference type="Pfam" id="PF08281">
    <property type="entry name" value="Sigma70_r4_2"/>
    <property type="match status" value="1"/>
</dbReference>
<dbReference type="InterPro" id="IPR007627">
    <property type="entry name" value="RNA_pol_sigma70_r2"/>
</dbReference>
<dbReference type="Gene3D" id="1.10.1740.10">
    <property type="match status" value="1"/>
</dbReference>
<organism evidence="8 9">
    <name type="scientific">Croceitalea rosinachiae</name>
    <dbReference type="NCBI Taxonomy" id="3075596"/>
    <lineage>
        <taxon>Bacteria</taxon>
        <taxon>Pseudomonadati</taxon>
        <taxon>Bacteroidota</taxon>
        <taxon>Flavobacteriia</taxon>
        <taxon>Flavobacteriales</taxon>
        <taxon>Flavobacteriaceae</taxon>
        <taxon>Croceitalea</taxon>
    </lineage>
</organism>
<protein>
    <submittedName>
        <fullName evidence="8">RNA polymerase sigma factor</fullName>
    </submittedName>
</protein>
<gene>
    <name evidence="8" type="ORF">RM706_09195</name>
</gene>
<feature type="domain" description="RNA polymerase sigma factor 70 region 4 type 2" evidence="7">
    <location>
        <begin position="106"/>
        <end position="155"/>
    </location>
</feature>
<evidence type="ECO:0000313" key="8">
    <source>
        <dbReference type="EMBL" id="MDT0607204.1"/>
    </source>
</evidence>
<evidence type="ECO:0000259" key="6">
    <source>
        <dbReference type="Pfam" id="PF04542"/>
    </source>
</evidence>
<dbReference type="InterPro" id="IPR039425">
    <property type="entry name" value="RNA_pol_sigma-70-like"/>
</dbReference>
<sequence>MQQKEFLNLVMPFKDKLYRMAKRLLVSREEAEDATQEILLRLWSKNEAMAQYKSIEAFAMTMTKNFCLDRLKSKQAGNLKLVHSNYQDENTSLQKQLETEDSVSWVERIMDELPEQQKMVLQLRDVEDYDFEEISDLLDMKPTAVRVTLSRARKTVREKLMKKHNYGIA</sequence>
<dbReference type="EMBL" id="JAVRHR010000002">
    <property type="protein sequence ID" value="MDT0607204.1"/>
    <property type="molecule type" value="Genomic_DNA"/>
</dbReference>
<dbReference type="CDD" id="cd06171">
    <property type="entry name" value="Sigma70_r4"/>
    <property type="match status" value="1"/>
</dbReference>
<dbReference type="PANTHER" id="PTHR43133">
    <property type="entry name" value="RNA POLYMERASE ECF-TYPE SIGMA FACTO"/>
    <property type="match status" value="1"/>
</dbReference>
<dbReference type="SUPFAM" id="SSF88659">
    <property type="entry name" value="Sigma3 and sigma4 domains of RNA polymerase sigma factors"/>
    <property type="match status" value="1"/>
</dbReference>
<proteinExistence type="inferred from homology"/>
<evidence type="ECO:0000256" key="3">
    <source>
        <dbReference type="ARBA" id="ARBA00023082"/>
    </source>
</evidence>
<name>A0ABU3AAK9_9FLAO</name>
<dbReference type="Proteomes" id="UP001255246">
    <property type="component" value="Unassembled WGS sequence"/>
</dbReference>
<evidence type="ECO:0000259" key="7">
    <source>
        <dbReference type="Pfam" id="PF08281"/>
    </source>
</evidence>
<keyword evidence="2" id="KW-0805">Transcription regulation</keyword>
<keyword evidence="5" id="KW-0804">Transcription</keyword>
<keyword evidence="3" id="KW-0731">Sigma factor</keyword>
<feature type="domain" description="RNA polymerase sigma-70 region 2" evidence="6">
    <location>
        <begin position="9"/>
        <end position="75"/>
    </location>
</feature>
<dbReference type="InterPro" id="IPR014284">
    <property type="entry name" value="RNA_pol_sigma-70_dom"/>
</dbReference>
<dbReference type="InterPro" id="IPR036388">
    <property type="entry name" value="WH-like_DNA-bd_sf"/>
</dbReference>
<evidence type="ECO:0000256" key="5">
    <source>
        <dbReference type="ARBA" id="ARBA00023163"/>
    </source>
</evidence>
<comment type="caution">
    <text evidence="8">The sequence shown here is derived from an EMBL/GenBank/DDBJ whole genome shotgun (WGS) entry which is preliminary data.</text>
</comment>
<dbReference type="PANTHER" id="PTHR43133:SF8">
    <property type="entry name" value="RNA POLYMERASE SIGMA FACTOR HI_1459-RELATED"/>
    <property type="match status" value="1"/>
</dbReference>
<evidence type="ECO:0000256" key="2">
    <source>
        <dbReference type="ARBA" id="ARBA00023015"/>
    </source>
</evidence>
<dbReference type="InterPro" id="IPR013249">
    <property type="entry name" value="RNA_pol_sigma70_r4_t2"/>
</dbReference>
<dbReference type="NCBIfam" id="TIGR02937">
    <property type="entry name" value="sigma70-ECF"/>
    <property type="match status" value="1"/>
</dbReference>
<evidence type="ECO:0000256" key="4">
    <source>
        <dbReference type="ARBA" id="ARBA00023125"/>
    </source>
</evidence>
<comment type="similarity">
    <text evidence="1">Belongs to the sigma-70 factor family. ECF subfamily.</text>
</comment>
<keyword evidence="4" id="KW-0238">DNA-binding</keyword>
<dbReference type="InterPro" id="IPR013325">
    <property type="entry name" value="RNA_pol_sigma_r2"/>
</dbReference>
<accession>A0ABU3AAK9</accession>
<dbReference type="RefSeq" id="WP_311350764.1">
    <property type="nucleotide sequence ID" value="NZ_JAVRHR010000002.1"/>
</dbReference>